<dbReference type="EMBL" id="JBHMQV010000009">
    <property type="protein sequence ID" value="MFC0843696.1"/>
    <property type="molecule type" value="Genomic_DNA"/>
</dbReference>
<dbReference type="RefSeq" id="WP_394324457.1">
    <property type="nucleotide sequence ID" value="NZ_JBHMQV010000009.1"/>
</dbReference>
<evidence type="ECO:0000313" key="1">
    <source>
        <dbReference type="EMBL" id="MFC0843696.1"/>
    </source>
</evidence>
<comment type="caution">
    <text evidence="1">The sequence shown here is derived from an EMBL/GenBank/DDBJ whole genome shotgun (WGS) entry which is preliminary data.</text>
</comment>
<reference evidence="1 2" key="1">
    <citation type="submission" date="2024-09" db="EMBL/GenBank/DDBJ databases">
        <authorList>
            <person name="Sun Q."/>
            <person name="Mori K."/>
        </authorList>
    </citation>
    <scope>NUCLEOTIDE SEQUENCE [LARGE SCALE GENOMIC DNA]</scope>
    <source>
        <strain evidence="1 2">JCM 4557</strain>
    </source>
</reference>
<gene>
    <name evidence="1" type="ORF">ACFH04_08180</name>
</gene>
<proteinExistence type="predicted"/>
<evidence type="ECO:0000313" key="2">
    <source>
        <dbReference type="Proteomes" id="UP001589887"/>
    </source>
</evidence>
<accession>A0ABV6TD20</accession>
<evidence type="ECO:0008006" key="3">
    <source>
        <dbReference type="Google" id="ProtNLM"/>
    </source>
</evidence>
<name>A0ABV6TD20_9ACTN</name>
<dbReference type="Proteomes" id="UP001589887">
    <property type="component" value="Unassembled WGS sequence"/>
</dbReference>
<organism evidence="1 2">
    <name type="scientific">Streptomyces noboritoensis</name>
    <dbReference type="NCBI Taxonomy" id="67337"/>
    <lineage>
        <taxon>Bacteria</taxon>
        <taxon>Bacillati</taxon>
        <taxon>Actinomycetota</taxon>
        <taxon>Actinomycetes</taxon>
        <taxon>Kitasatosporales</taxon>
        <taxon>Streptomycetaceae</taxon>
        <taxon>Streptomyces</taxon>
    </lineage>
</organism>
<keyword evidence="2" id="KW-1185">Reference proteome</keyword>
<protein>
    <recommendedName>
        <fullName evidence="3">Integron gene cassette protein</fullName>
    </recommendedName>
</protein>
<sequence length="84" mass="9396">MTAQRYNFPSRVSCSVISASHNRFGPVAVKSRRTRSSCTGGPAFLFLPRFLPNTLHQLLSRQIRHAVRSAMPDPTLRASSARNR</sequence>